<keyword evidence="7" id="KW-0539">Nucleus</keyword>
<dbReference type="SMART" id="SM00386">
    <property type="entry name" value="HAT"/>
    <property type="match status" value="12"/>
</dbReference>
<evidence type="ECO:0000256" key="3">
    <source>
        <dbReference type="ARBA" id="ARBA00022664"/>
    </source>
</evidence>
<comment type="subcellular location">
    <subcellularLocation>
        <location evidence="1">Nucleus</location>
    </subcellularLocation>
</comment>
<feature type="domain" description="Pre-mRNA-splicing factor Syf1-like N-terminal HAT-repeats" evidence="11">
    <location>
        <begin position="22"/>
        <end position="182"/>
    </location>
</feature>
<keyword evidence="14" id="KW-1185">Reference proteome</keyword>
<dbReference type="Gene3D" id="1.25.40.10">
    <property type="entry name" value="Tetratricopeptide repeat domain"/>
    <property type="match status" value="4"/>
</dbReference>
<reference evidence="12" key="2">
    <citation type="submission" date="2019-06" db="EMBL/GenBank/DDBJ databases">
        <title>Genomics analysis of Aphanomyces spp. identifies a new class of oomycete effector associated with host adaptation.</title>
        <authorList>
            <person name="Gaulin E."/>
        </authorList>
    </citation>
    <scope>NUCLEOTIDE SEQUENCE</scope>
    <source>
        <strain evidence="12">CBS 578.67</strain>
    </source>
</reference>
<dbReference type="OrthoDB" id="10067343at2759"/>
<protein>
    <submittedName>
        <fullName evidence="13">Aste57867_9489 protein</fullName>
    </submittedName>
</protein>
<dbReference type="GO" id="GO:0000349">
    <property type="term" value="P:generation of catalytic spliceosome for first transesterification step"/>
    <property type="evidence" value="ECO:0007669"/>
    <property type="project" value="TreeGrafter"/>
</dbReference>
<gene>
    <name evidence="13" type="primary">Aste57867_9489</name>
    <name evidence="12" type="ORF">As57867_009452</name>
    <name evidence="13" type="ORF">ASTE57867_9489</name>
</gene>
<dbReference type="SUPFAM" id="SSF48452">
    <property type="entry name" value="TPR-like"/>
    <property type="match status" value="5"/>
</dbReference>
<dbReference type="GO" id="GO:0071014">
    <property type="term" value="C:post-mRNA release spliceosomal complex"/>
    <property type="evidence" value="ECO:0007669"/>
    <property type="project" value="TreeGrafter"/>
</dbReference>
<dbReference type="Pfam" id="PF23233">
    <property type="entry name" value="HAT_Syf1_CNRKL1_N"/>
    <property type="match status" value="1"/>
</dbReference>
<evidence type="ECO:0000256" key="8">
    <source>
        <dbReference type="SAM" id="MobiDB-lite"/>
    </source>
</evidence>
<sequence length="788" mass="90520">MTALVAMEDVRAYLQSEESMEAQFEEDVKRNPYSIENWTSYLNLLHTQPEGSRLSEKRIAVFRRALAYVPLSYKLWKRFLDETFALVRGLRIDAPEFTDLKRLYEDALVHLHKMPRIWLQYLHLLEHLCLGTDTRRVYDRALRALPITQHKRVWTAYLAFVHAQGVPSTAIRVYRRYLMFDPTGREAYVRYLLSMELWEEASIQLVHVLNMPQTASRHALWMELCTLISSHPDAVSSALNIEAILRSGLHLFSDEVGRFWCALATYYMRLGMFENARDVYEEGLGAVLTVRDFSLIFDAYVKFLEALVTAEMQDPNSAELSRTLQLYEDVAERRPLLMNAVFLRQNPHAVKEWQKRIELHAASPLLVVKTYTEAIKTIDPALATGPLSSLWVAFAKYYESHCDLANARSIFRKALTQNWKNMDERATVTCAFVDLELRAEAFDDALTLIRTACAQKNLHKSLKVWALRVDLEESLGDVESVRAAYDRCLDLKVATPLLVLQYTAYLETEMYFEDSFQVYEKALALFAFPHATDLWRAYLTAFVTRYKGTKLERARDLFQQVLAAAPAAELPYFYKQYAALEERFGLWRNAQTIYEQATTKIDAPGPQLELYQFYIQKARALAGVVAVRAIYERAMSHLPNDTVWQLGLEFAAFETALGEIGRARAVLNHVSQCCDPRQTEASFWSRWHTFELEHGNEESFLDMLRIKRSVQMQYATVNYIGTAAGALDMVPSSSGSSSRVPGDAMQALEQTKDKEVEEEVEVTNDEEIDIDMEEQPVPEAVFKGKLTK</sequence>
<dbReference type="PANTHER" id="PTHR11246:SF5">
    <property type="entry name" value="PRE-MRNA-SPLICING FACTOR SYF1"/>
    <property type="match status" value="1"/>
</dbReference>
<name>A0A485KNA8_9STRA</name>
<evidence type="ECO:0000259" key="9">
    <source>
        <dbReference type="Pfam" id="PF23220"/>
    </source>
</evidence>
<dbReference type="PANTHER" id="PTHR11246">
    <property type="entry name" value="PRE-MRNA SPLICING FACTOR"/>
    <property type="match status" value="1"/>
</dbReference>
<dbReference type="InterPro" id="IPR055433">
    <property type="entry name" value="HAT_Syf1-like_N"/>
</dbReference>
<dbReference type="Pfam" id="PF23231">
    <property type="entry name" value="HAT_Syf1_CNRKL1_C"/>
    <property type="match status" value="1"/>
</dbReference>
<feature type="compositionally biased region" description="Acidic residues" evidence="8">
    <location>
        <begin position="756"/>
        <end position="776"/>
    </location>
</feature>
<feature type="domain" description="Pre-mRNA-splicing factor Syf1/CRNKL1-like C-terminal HAT-repeats" evidence="10">
    <location>
        <begin position="380"/>
        <end position="729"/>
    </location>
</feature>
<dbReference type="GO" id="GO:0071007">
    <property type="term" value="C:U2-type catalytic step 2 spliceosome"/>
    <property type="evidence" value="ECO:0007669"/>
    <property type="project" value="TreeGrafter"/>
</dbReference>
<keyword evidence="4" id="KW-0747">Spliceosome</keyword>
<dbReference type="InterPro" id="IPR003107">
    <property type="entry name" value="HAT"/>
</dbReference>
<dbReference type="EMBL" id="VJMH01005144">
    <property type="protein sequence ID" value="KAF0699972.1"/>
    <property type="molecule type" value="Genomic_DNA"/>
</dbReference>
<evidence type="ECO:0000256" key="1">
    <source>
        <dbReference type="ARBA" id="ARBA00004123"/>
    </source>
</evidence>
<dbReference type="Pfam" id="PF23220">
    <property type="entry name" value="HAT_Syf1_M"/>
    <property type="match status" value="1"/>
</dbReference>
<keyword evidence="5" id="KW-0677">Repeat</keyword>
<dbReference type="EMBL" id="CAADRA010005165">
    <property type="protein sequence ID" value="VFT86368.1"/>
    <property type="molecule type" value="Genomic_DNA"/>
</dbReference>
<reference evidence="13 14" key="1">
    <citation type="submission" date="2019-03" db="EMBL/GenBank/DDBJ databases">
        <authorList>
            <person name="Gaulin E."/>
            <person name="Dumas B."/>
        </authorList>
    </citation>
    <scope>NUCLEOTIDE SEQUENCE [LARGE SCALE GENOMIC DNA]</scope>
    <source>
        <strain evidence="13">CBS 568.67</strain>
    </source>
</reference>
<organism evidence="13 14">
    <name type="scientific">Aphanomyces stellatus</name>
    <dbReference type="NCBI Taxonomy" id="120398"/>
    <lineage>
        <taxon>Eukaryota</taxon>
        <taxon>Sar</taxon>
        <taxon>Stramenopiles</taxon>
        <taxon>Oomycota</taxon>
        <taxon>Saprolegniomycetes</taxon>
        <taxon>Saprolegniales</taxon>
        <taxon>Verrucalvaceae</taxon>
        <taxon>Aphanomyces</taxon>
    </lineage>
</organism>
<keyword evidence="3" id="KW-0507">mRNA processing</keyword>
<accession>A0A485KNA8</accession>
<dbReference type="InterPro" id="IPR056350">
    <property type="entry name" value="HAT_Syf1_central"/>
</dbReference>
<dbReference type="InterPro" id="IPR045075">
    <property type="entry name" value="Syf1-like"/>
</dbReference>
<proteinExistence type="inferred from homology"/>
<evidence type="ECO:0000256" key="5">
    <source>
        <dbReference type="ARBA" id="ARBA00022737"/>
    </source>
</evidence>
<evidence type="ECO:0000256" key="2">
    <source>
        <dbReference type="ARBA" id="ARBA00008644"/>
    </source>
</evidence>
<evidence type="ECO:0000313" key="13">
    <source>
        <dbReference type="EMBL" id="VFT86368.1"/>
    </source>
</evidence>
<dbReference type="AlphaFoldDB" id="A0A485KNA8"/>
<comment type="similarity">
    <text evidence="2">Belongs to the crooked-neck family.</text>
</comment>
<dbReference type="InterPro" id="IPR011990">
    <property type="entry name" value="TPR-like_helical_dom_sf"/>
</dbReference>
<evidence type="ECO:0000256" key="6">
    <source>
        <dbReference type="ARBA" id="ARBA00023187"/>
    </source>
</evidence>
<dbReference type="Proteomes" id="UP000332933">
    <property type="component" value="Unassembled WGS sequence"/>
</dbReference>
<evidence type="ECO:0000313" key="12">
    <source>
        <dbReference type="EMBL" id="KAF0699972.1"/>
    </source>
</evidence>
<dbReference type="GO" id="GO:0000974">
    <property type="term" value="C:Prp19 complex"/>
    <property type="evidence" value="ECO:0007669"/>
    <property type="project" value="TreeGrafter"/>
</dbReference>
<evidence type="ECO:0000256" key="7">
    <source>
        <dbReference type="ARBA" id="ARBA00023242"/>
    </source>
</evidence>
<dbReference type="InterPro" id="IPR055430">
    <property type="entry name" value="HAT_Syf1_CNRKL1_C"/>
</dbReference>
<evidence type="ECO:0000256" key="4">
    <source>
        <dbReference type="ARBA" id="ARBA00022728"/>
    </source>
</evidence>
<evidence type="ECO:0000313" key="14">
    <source>
        <dbReference type="Proteomes" id="UP000332933"/>
    </source>
</evidence>
<dbReference type="FunFam" id="1.25.40.10:FF:000137">
    <property type="entry name" value="Pre-mRNA-splicing factor syf1"/>
    <property type="match status" value="1"/>
</dbReference>
<feature type="region of interest" description="Disordered" evidence="8">
    <location>
        <begin position="730"/>
        <end position="788"/>
    </location>
</feature>
<evidence type="ECO:0000259" key="11">
    <source>
        <dbReference type="Pfam" id="PF23233"/>
    </source>
</evidence>
<evidence type="ECO:0000259" key="10">
    <source>
        <dbReference type="Pfam" id="PF23231"/>
    </source>
</evidence>
<keyword evidence="6" id="KW-0508">mRNA splicing</keyword>
<feature type="domain" description="Pre-mRNA-splicing factor SYF1 central HAT repeats" evidence="9">
    <location>
        <begin position="186"/>
        <end position="378"/>
    </location>
</feature>